<evidence type="ECO:0000259" key="4">
    <source>
        <dbReference type="PROSITE" id="PS50949"/>
    </source>
</evidence>
<dbReference type="RefSeq" id="WP_045310260.1">
    <property type="nucleotide sequence ID" value="NZ_JYJG01000026.1"/>
</dbReference>
<accession>A0A0F0H8I9</accession>
<dbReference type="OrthoDB" id="4535513at2"/>
<gene>
    <name evidence="5" type="ORF">UK23_05460</name>
</gene>
<dbReference type="EMBL" id="JYJG01000026">
    <property type="protein sequence ID" value="KJK51830.1"/>
    <property type="molecule type" value="Genomic_DNA"/>
</dbReference>
<keyword evidence="6" id="KW-1185">Reference proteome</keyword>
<dbReference type="PROSITE" id="PS50949">
    <property type="entry name" value="HTH_GNTR"/>
    <property type="match status" value="1"/>
</dbReference>
<organism evidence="5 6">
    <name type="scientific">Lentzea aerocolonigenes</name>
    <name type="common">Lechevalieria aerocolonigenes</name>
    <name type="synonym">Saccharothrix aerocolonigenes</name>
    <dbReference type="NCBI Taxonomy" id="68170"/>
    <lineage>
        <taxon>Bacteria</taxon>
        <taxon>Bacillati</taxon>
        <taxon>Actinomycetota</taxon>
        <taxon>Actinomycetes</taxon>
        <taxon>Pseudonocardiales</taxon>
        <taxon>Pseudonocardiaceae</taxon>
        <taxon>Lentzea</taxon>
    </lineage>
</organism>
<dbReference type="PANTHER" id="PTHR43537">
    <property type="entry name" value="TRANSCRIPTIONAL REGULATOR, GNTR FAMILY"/>
    <property type="match status" value="1"/>
</dbReference>
<proteinExistence type="predicted"/>
<dbReference type="InterPro" id="IPR036388">
    <property type="entry name" value="WH-like_DNA-bd_sf"/>
</dbReference>
<evidence type="ECO:0000313" key="5">
    <source>
        <dbReference type="EMBL" id="KJK51830.1"/>
    </source>
</evidence>
<dbReference type="PRINTS" id="PR00035">
    <property type="entry name" value="HTHGNTR"/>
</dbReference>
<dbReference type="Proteomes" id="UP000033393">
    <property type="component" value="Unassembled WGS sequence"/>
</dbReference>
<dbReference type="PATRIC" id="fig|68170.10.peg.6653"/>
<evidence type="ECO:0000256" key="1">
    <source>
        <dbReference type="ARBA" id="ARBA00023015"/>
    </source>
</evidence>
<evidence type="ECO:0000313" key="6">
    <source>
        <dbReference type="Proteomes" id="UP000033393"/>
    </source>
</evidence>
<feature type="domain" description="HTH gntR-type" evidence="4">
    <location>
        <begin position="20"/>
        <end position="88"/>
    </location>
</feature>
<keyword evidence="3" id="KW-0804">Transcription</keyword>
<dbReference type="AlphaFoldDB" id="A0A0F0H8I9"/>
<dbReference type="GO" id="GO:0003700">
    <property type="term" value="F:DNA-binding transcription factor activity"/>
    <property type="evidence" value="ECO:0007669"/>
    <property type="project" value="InterPro"/>
</dbReference>
<protein>
    <recommendedName>
        <fullName evidence="4">HTH gntR-type domain-containing protein</fullName>
    </recommendedName>
</protein>
<dbReference type="Pfam" id="PF00392">
    <property type="entry name" value="GntR"/>
    <property type="match status" value="1"/>
</dbReference>
<dbReference type="STRING" id="68170.GCA_000974445_02280"/>
<evidence type="ECO:0000256" key="3">
    <source>
        <dbReference type="ARBA" id="ARBA00023163"/>
    </source>
</evidence>
<reference evidence="5 6" key="1">
    <citation type="submission" date="2015-02" db="EMBL/GenBank/DDBJ databases">
        <authorList>
            <person name="Ju K.-S."/>
            <person name="Doroghazi J.R."/>
            <person name="Metcalf W."/>
        </authorList>
    </citation>
    <scope>NUCLEOTIDE SEQUENCE [LARGE SCALE GENOMIC DNA]</scope>
    <source>
        <strain evidence="5 6">NRRL B-16140</strain>
    </source>
</reference>
<comment type="caution">
    <text evidence="5">The sequence shown here is derived from an EMBL/GenBank/DDBJ whole genome shotgun (WGS) entry which is preliminary data.</text>
</comment>
<evidence type="ECO:0000256" key="2">
    <source>
        <dbReference type="ARBA" id="ARBA00023125"/>
    </source>
</evidence>
<dbReference type="InterPro" id="IPR036390">
    <property type="entry name" value="WH_DNA-bd_sf"/>
</dbReference>
<dbReference type="InterPro" id="IPR000524">
    <property type="entry name" value="Tscrpt_reg_HTH_GntR"/>
</dbReference>
<dbReference type="Gene3D" id="1.20.120.530">
    <property type="entry name" value="GntR ligand-binding domain-like"/>
    <property type="match status" value="1"/>
</dbReference>
<dbReference type="Pfam" id="PF07729">
    <property type="entry name" value="FCD"/>
    <property type="match status" value="1"/>
</dbReference>
<dbReference type="CDD" id="cd07377">
    <property type="entry name" value="WHTH_GntR"/>
    <property type="match status" value="1"/>
</dbReference>
<dbReference type="PANTHER" id="PTHR43537:SF5">
    <property type="entry name" value="UXU OPERON TRANSCRIPTIONAL REGULATOR"/>
    <property type="match status" value="1"/>
</dbReference>
<dbReference type="Gene3D" id="1.10.10.10">
    <property type="entry name" value="Winged helix-like DNA-binding domain superfamily/Winged helix DNA-binding domain"/>
    <property type="match status" value="1"/>
</dbReference>
<dbReference type="SMART" id="SM00345">
    <property type="entry name" value="HTH_GNTR"/>
    <property type="match status" value="1"/>
</dbReference>
<sequence length="268" mass="30332">MPADDAHLGESWALSPDSRRPLPELIEQKLREQIIGGALKAGDRLPTEPELARMLDVARSSLRTALQRLQLQGIVEVRRGLGWYVRRTDLAAIEEHLEGRLAAKRFSDTNLLEVRIALETTAASLAAVRAGDGELDELAKLNRRYQRAPVDDQQEVIESDEEFHLALIRASHNELLEEMYQALVPGLQDCKRHAHPSREVHNRSANEHEQVIWFLRRRDEVGAKSAMTTHLLGLYNDLATDEAEPRATLSTYVGVHDEPMWPRPPRTT</sequence>
<dbReference type="SUPFAM" id="SSF48008">
    <property type="entry name" value="GntR ligand-binding domain-like"/>
    <property type="match status" value="1"/>
</dbReference>
<name>A0A0F0H8I9_LENAE</name>
<keyword evidence="2" id="KW-0238">DNA-binding</keyword>
<dbReference type="InterPro" id="IPR008920">
    <property type="entry name" value="TF_FadR/GntR_C"/>
</dbReference>
<dbReference type="SUPFAM" id="SSF46785">
    <property type="entry name" value="Winged helix' DNA-binding domain"/>
    <property type="match status" value="1"/>
</dbReference>
<keyword evidence="1" id="KW-0805">Transcription regulation</keyword>
<dbReference type="SMART" id="SM00895">
    <property type="entry name" value="FCD"/>
    <property type="match status" value="1"/>
</dbReference>
<dbReference type="GO" id="GO:0003677">
    <property type="term" value="F:DNA binding"/>
    <property type="evidence" value="ECO:0007669"/>
    <property type="project" value="UniProtKB-KW"/>
</dbReference>
<dbReference type="InterPro" id="IPR011711">
    <property type="entry name" value="GntR_C"/>
</dbReference>